<dbReference type="FunFam" id="3.30.1330.40:FF:000001">
    <property type="entry name" value="L-PSP family endoribonuclease"/>
    <property type="match status" value="1"/>
</dbReference>
<proteinExistence type="inferred from homology"/>
<dbReference type="Proteomes" id="UP000292665">
    <property type="component" value="Unassembled WGS sequence"/>
</dbReference>
<evidence type="ECO:0000313" key="2">
    <source>
        <dbReference type="EMBL" id="CUO22116.1"/>
    </source>
</evidence>
<dbReference type="InterPro" id="IPR006056">
    <property type="entry name" value="RidA"/>
</dbReference>
<dbReference type="AlphaFoldDB" id="A0A174DDW5"/>
<dbReference type="InterPro" id="IPR035959">
    <property type="entry name" value="RutC-like_sf"/>
</dbReference>
<dbReference type="RefSeq" id="WP_009242377.1">
    <property type="nucleotide sequence ID" value="NZ_AP028249.1"/>
</dbReference>
<comment type="similarity">
    <text evidence="1">Belongs to the RutC family.</text>
</comment>
<dbReference type="Pfam" id="PF01042">
    <property type="entry name" value="Ribonuc_L-PSP"/>
    <property type="match status" value="1"/>
</dbReference>
<dbReference type="Proteomes" id="UP000095787">
    <property type="component" value="Unassembled WGS sequence"/>
</dbReference>
<evidence type="ECO:0000313" key="3">
    <source>
        <dbReference type="EMBL" id="RYS82356.1"/>
    </source>
</evidence>
<dbReference type="GO" id="GO:0005829">
    <property type="term" value="C:cytosol"/>
    <property type="evidence" value="ECO:0007669"/>
    <property type="project" value="TreeGrafter"/>
</dbReference>
<evidence type="ECO:0000256" key="1">
    <source>
        <dbReference type="ARBA" id="ARBA00010552"/>
    </source>
</evidence>
<dbReference type="CDD" id="cd00448">
    <property type="entry name" value="YjgF_YER057c_UK114_family"/>
    <property type="match status" value="1"/>
</dbReference>
<dbReference type="Gene3D" id="3.30.1330.40">
    <property type="entry name" value="RutC-like"/>
    <property type="match status" value="1"/>
</dbReference>
<dbReference type="GO" id="GO:0019239">
    <property type="term" value="F:deaminase activity"/>
    <property type="evidence" value="ECO:0007669"/>
    <property type="project" value="TreeGrafter"/>
</dbReference>
<accession>A0A174DDW5</accession>
<reference evidence="3 5" key="2">
    <citation type="journal article" date="2019" name="Science, e1252229">
        <title>Invertible promoters mediate bacterial phase variation, antibiotic resistance, and host adaptation in the gut.</title>
        <authorList>
            <person name="Jiang X."/>
            <person name="Hall A.B."/>
            <person name="Arthur T.D."/>
            <person name="Plichta D.R."/>
            <person name="Covington C.T."/>
            <person name="Poyet M."/>
            <person name="Crothers J."/>
            <person name="Moses P.L."/>
            <person name="Tolonen A.C."/>
            <person name="Vlamakis H."/>
            <person name="Alm E.J."/>
            <person name="Xavier R.J."/>
        </authorList>
    </citation>
    <scope>NUCLEOTIDE SEQUENCE [LARGE SCALE GENOMIC DNA]</scope>
    <source>
        <strain evidence="3">Aa_0143</strain>
        <strain evidence="5">aa_0143</strain>
    </source>
</reference>
<evidence type="ECO:0000313" key="5">
    <source>
        <dbReference type="Proteomes" id="UP000292665"/>
    </source>
</evidence>
<dbReference type="InterPro" id="IPR006175">
    <property type="entry name" value="YjgF/YER057c/UK114"/>
</dbReference>
<dbReference type="EMBL" id="RCYR01000001">
    <property type="protein sequence ID" value="RYS82356.1"/>
    <property type="molecule type" value="Genomic_DNA"/>
</dbReference>
<dbReference type="PANTHER" id="PTHR11803">
    <property type="entry name" value="2-IMINOBUTANOATE/2-IMINOPROPANOATE DEAMINASE RIDA"/>
    <property type="match status" value="1"/>
</dbReference>
<evidence type="ECO:0000313" key="4">
    <source>
        <dbReference type="Proteomes" id="UP000095787"/>
    </source>
</evidence>
<sequence length="127" mass="13733">MLKYVETNKAPAAIGPYSQGIVVNGTAFFSGQIPLSPETGEVIGTTIREQTEQVMKNIQGLLESQNASFTDVVKTTCFLADMSDFAAFNEVYAKYFTGKPARSCVAVKDLPKGVLCEVETIAVIEEN</sequence>
<protein>
    <submittedName>
        <fullName evidence="2">Enamine/imine deaminase</fullName>
        <ecNumber evidence="2">3.5.4.-</ecNumber>
    </submittedName>
    <submittedName>
        <fullName evidence="3">RidA family protein</fullName>
    </submittedName>
</protein>
<dbReference type="NCBIfam" id="TIGR00004">
    <property type="entry name" value="Rid family detoxifying hydrolase"/>
    <property type="match status" value="1"/>
</dbReference>
<dbReference type="PANTHER" id="PTHR11803:SF59">
    <property type="entry name" value="ENDORIBONUCLEASE"/>
    <property type="match status" value="1"/>
</dbReference>
<keyword evidence="2" id="KW-0378">Hydrolase</keyword>
<dbReference type="EMBL" id="CYZO01000025">
    <property type="protein sequence ID" value="CUO22116.1"/>
    <property type="molecule type" value="Genomic_DNA"/>
</dbReference>
<dbReference type="EC" id="3.5.4.-" evidence="2"/>
<gene>
    <name evidence="2" type="primary">yabJ</name>
    <name evidence="3" type="ORF">EAI93_01245</name>
    <name evidence="2" type="ORF">ERS852456_01940</name>
</gene>
<reference evidence="2 4" key="1">
    <citation type="submission" date="2015-09" db="EMBL/GenBank/DDBJ databases">
        <authorList>
            <consortium name="Pathogen Informatics"/>
        </authorList>
    </citation>
    <scope>NUCLEOTIDE SEQUENCE [LARGE SCALE GENOMIC DNA]</scope>
    <source>
        <strain evidence="2 4">2789STDY5834841</strain>
    </source>
</reference>
<dbReference type="SUPFAM" id="SSF55298">
    <property type="entry name" value="YjgF-like"/>
    <property type="match status" value="1"/>
</dbReference>
<name>A0A174DDW5_9FIRM</name>
<organism evidence="2 4">
    <name type="scientific">[Ruminococcus] torques</name>
    <dbReference type="NCBI Taxonomy" id="33039"/>
    <lineage>
        <taxon>Bacteria</taxon>
        <taxon>Bacillati</taxon>
        <taxon>Bacillota</taxon>
        <taxon>Clostridia</taxon>
        <taxon>Lachnospirales</taxon>
        <taxon>Lachnospiraceae</taxon>
        <taxon>Mediterraneibacter</taxon>
    </lineage>
</organism>
<dbReference type="GeneID" id="97329247"/>